<dbReference type="AlphaFoldDB" id="A0A418XDS8"/>
<evidence type="ECO:0000313" key="6">
    <source>
        <dbReference type="Proteomes" id="UP000284021"/>
    </source>
</evidence>
<dbReference type="GO" id="GO:0005829">
    <property type="term" value="C:cytosol"/>
    <property type="evidence" value="ECO:0007669"/>
    <property type="project" value="TreeGrafter"/>
</dbReference>
<gene>
    <name evidence="5" type="ORF">D3879_21370</name>
</gene>
<keyword evidence="3" id="KW-0804">Transcription</keyword>
<dbReference type="SUPFAM" id="SSF46689">
    <property type="entry name" value="Homeodomain-like"/>
    <property type="match status" value="1"/>
</dbReference>
<dbReference type="OrthoDB" id="5850238at2"/>
<organism evidence="5 6">
    <name type="scientific">Pseudomonas cavernicola</name>
    <dbReference type="NCBI Taxonomy" id="2320866"/>
    <lineage>
        <taxon>Bacteria</taxon>
        <taxon>Pseudomonadati</taxon>
        <taxon>Pseudomonadota</taxon>
        <taxon>Gammaproteobacteria</taxon>
        <taxon>Pseudomonadales</taxon>
        <taxon>Pseudomonadaceae</taxon>
        <taxon>Pseudomonas</taxon>
    </lineage>
</organism>
<feature type="domain" description="HTH araC/xylS-type" evidence="4">
    <location>
        <begin position="1"/>
        <end position="64"/>
    </location>
</feature>
<dbReference type="PROSITE" id="PS01124">
    <property type="entry name" value="HTH_ARAC_FAMILY_2"/>
    <property type="match status" value="1"/>
</dbReference>
<evidence type="ECO:0000256" key="3">
    <source>
        <dbReference type="ARBA" id="ARBA00023163"/>
    </source>
</evidence>
<dbReference type="Pfam" id="PF12833">
    <property type="entry name" value="HTH_18"/>
    <property type="match status" value="1"/>
</dbReference>
<dbReference type="SMART" id="SM00342">
    <property type="entry name" value="HTH_ARAC"/>
    <property type="match status" value="1"/>
</dbReference>
<proteinExistence type="predicted"/>
<keyword evidence="1" id="KW-0805">Transcription regulation</keyword>
<comment type="caution">
    <text evidence="5">The sequence shown here is derived from an EMBL/GenBank/DDBJ whole genome shotgun (WGS) entry which is preliminary data.</text>
</comment>
<keyword evidence="6" id="KW-1185">Reference proteome</keyword>
<dbReference type="InterPro" id="IPR009057">
    <property type="entry name" value="Homeodomain-like_sf"/>
</dbReference>
<name>A0A418XDS8_9PSED</name>
<sequence>MAQGGSSYVEVLDRARFAISRMLLKETELSIKLIAELIGYSDAASFNRAFRRWTASTPQGWRLERQLRA</sequence>
<dbReference type="PANTHER" id="PTHR47894">
    <property type="entry name" value="HTH-TYPE TRANSCRIPTIONAL REGULATOR GADX"/>
    <property type="match status" value="1"/>
</dbReference>
<dbReference type="EMBL" id="QYUR01000006">
    <property type="protein sequence ID" value="RJG10547.1"/>
    <property type="molecule type" value="Genomic_DNA"/>
</dbReference>
<dbReference type="Gene3D" id="1.10.10.60">
    <property type="entry name" value="Homeodomain-like"/>
    <property type="match status" value="1"/>
</dbReference>
<accession>A0A418XDS8</accession>
<evidence type="ECO:0000256" key="1">
    <source>
        <dbReference type="ARBA" id="ARBA00023015"/>
    </source>
</evidence>
<dbReference type="PANTHER" id="PTHR47894:SF1">
    <property type="entry name" value="HTH-TYPE TRANSCRIPTIONAL REGULATOR VQSM"/>
    <property type="match status" value="1"/>
</dbReference>
<protein>
    <submittedName>
        <fullName evidence="5">AraC family transcriptional regulator</fullName>
    </submittedName>
</protein>
<dbReference type="InterPro" id="IPR018060">
    <property type="entry name" value="HTH_AraC"/>
</dbReference>
<keyword evidence="2" id="KW-0238">DNA-binding</keyword>
<evidence type="ECO:0000256" key="2">
    <source>
        <dbReference type="ARBA" id="ARBA00023125"/>
    </source>
</evidence>
<evidence type="ECO:0000313" key="5">
    <source>
        <dbReference type="EMBL" id="RJG10547.1"/>
    </source>
</evidence>
<dbReference type="Proteomes" id="UP000284021">
    <property type="component" value="Unassembled WGS sequence"/>
</dbReference>
<dbReference type="GO" id="GO:0003700">
    <property type="term" value="F:DNA-binding transcription factor activity"/>
    <property type="evidence" value="ECO:0007669"/>
    <property type="project" value="InterPro"/>
</dbReference>
<dbReference type="GO" id="GO:0000976">
    <property type="term" value="F:transcription cis-regulatory region binding"/>
    <property type="evidence" value="ECO:0007669"/>
    <property type="project" value="TreeGrafter"/>
</dbReference>
<evidence type="ECO:0000259" key="4">
    <source>
        <dbReference type="PROSITE" id="PS01124"/>
    </source>
</evidence>
<reference evidence="5 6" key="1">
    <citation type="submission" date="2018-09" db="EMBL/GenBank/DDBJ databases">
        <authorList>
            <person name="Zhu H."/>
        </authorList>
    </citation>
    <scope>NUCLEOTIDE SEQUENCE [LARGE SCALE GENOMIC DNA]</scope>
    <source>
        <strain evidence="5 6">K1S02-6</strain>
    </source>
</reference>